<gene>
    <name evidence="2" type="ORF">BOQ54_00040</name>
</gene>
<evidence type="ECO:0000313" key="3">
    <source>
        <dbReference type="Proteomes" id="UP000182703"/>
    </source>
</evidence>
<accession>A0AAC9JPE6</accession>
<dbReference type="Proteomes" id="UP000182703">
    <property type="component" value="Chromosome"/>
</dbReference>
<proteinExistence type="predicted"/>
<dbReference type="KEGG" id="cdq:BOQ54_00040"/>
<dbReference type="EMBL" id="CP018095">
    <property type="protein sequence ID" value="APF35919.1"/>
    <property type="molecule type" value="Genomic_DNA"/>
</dbReference>
<feature type="region of interest" description="Disordered" evidence="1">
    <location>
        <begin position="77"/>
        <end position="108"/>
    </location>
</feature>
<sequence>MPAPERPDEADLLTGPHDERQIVDDAGRAPVVEAHVLEADLASGHDELARVRPVLDGGRPGDGVHAVLHRADLLEEPGDLPQEPVRHAAQAQHNGDADGDGAHRQRRP</sequence>
<evidence type="ECO:0000313" key="2">
    <source>
        <dbReference type="EMBL" id="APF35919.1"/>
    </source>
</evidence>
<keyword evidence="3" id="KW-1185">Reference proteome</keyword>
<organism evidence="2 3">
    <name type="scientific">Chelatococcus daeguensis</name>
    <dbReference type="NCBI Taxonomy" id="444444"/>
    <lineage>
        <taxon>Bacteria</taxon>
        <taxon>Pseudomonadati</taxon>
        <taxon>Pseudomonadota</taxon>
        <taxon>Alphaproteobacteria</taxon>
        <taxon>Hyphomicrobiales</taxon>
        <taxon>Chelatococcaceae</taxon>
        <taxon>Chelatococcus</taxon>
    </lineage>
</organism>
<dbReference type="AlphaFoldDB" id="A0AAC9JPE6"/>
<name>A0AAC9JPE6_9HYPH</name>
<evidence type="ECO:0000256" key="1">
    <source>
        <dbReference type="SAM" id="MobiDB-lite"/>
    </source>
</evidence>
<protein>
    <submittedName>
        <fullName evidence="2">Uncharacterized protein</fullName>
    </submittedName>
</protein>
<reference evidence="2 3" key="1">
    <citation type="submission" date="2016-11" db="EMBL/GenBank/DDBJ databases">
        <title>Complete genome sequence of the aerobically denitrifying bacterium Chelatococcus daeguensis TAD1.</title>
        <authorList>
            <person name="Yang Y."/>
            <person name="Huang S."/>
            <person name="Lin E."/>
        </authorList>
    </citation>
    <scope>NUCLEOTIDE SEQUENCE [LARGE SCALE GENOMIC DNA]</scope>
    <source>
        <strain evidence="2 3">TAD1</strain>
    </source>
</reference>